<reference evidence="2 3" key="1">
    <citation type="journal article" date="2023" name="Plants (Basel)">
        <title>Bridging the Gap: Combining Genomics and Transcriptomics Approaches to Understand Stylosanthes scabra, an Orphan Legume from the Brazilian Caatinga.</title>
        <authorList>
            <person name="Ferreira-Neto J.R.C."/>
            <person name="da Silva M.D."/>
            <person name="Binneck E."/>
            <person name="de Melo N.F."/>
            <person name="da Silva R.H."/>
            <person name="de Melo A.L.T.M."/>
            <person name="Pandolfi V."/>
            <person name="Bustamante F.O."/>
            <person name="Brasileiro-Vidal A.C."/>
            <person name="Benko-Iseppon A.M."/>
        </authorList>
    </citation>
    <scope>NUCLEOTIDE SEQUENCE [LARGE SCALE GENOMIC DNA]</scope>
    <source>
        <tissue evidence="2">Leaves</tissue>
    </source>
</reference>
<keyword evidence="3" id="KW-1185">Reference proteome</keyword>
<proteinExistence type="predicted"/>
<name>A0ABU6YXA1_9FABA</name>
<dbReference type="EMBL" id="JASCZI010243893">
    <property type="protein sequence ID" value="MED6213718.1"/>
    <property type="molecule type" value="Genomic_DNA"/>
</dbReference>
<evidence type="ECO:0000313" key="2">
    <source>
        <dbReference type="EMBL" id="MED6213718.1"/>
    </source>
</evidence>
<protein>
    <submittedName>
        <fullName evidence="2">Uncharacterized protein</fullName>
    </submittedName>
</protein>
<evidence type="ECO:0000313" key="3">
    <source>
        <dbReference type="Proteomes" id="UP001341840"/>
    </source>
</evidence>
<accession>A0ABU6YXA1</accession>
<feature type="compositionally biased region" description="Basic and acidic residues" evidence="1">
    <location>
        <begin position="99"/>
        <end position="113"/>
    </location>
</feature>
<feature type="region of interest" description="Disordered" evidence="1">
    <location>
        <begin position="89"/>
        <end position="131"/>
    </location>
</feature>
<comment type="caution">
    <text evidence="2">The sequence shown here is derived from an EMBL/GenBank/DDBJ whole genome shotgun (WGS) entry which is preliminary data.</text>
</comment>
<dbReference type="Proteomes" id="UP001341840">
    <property type="component" value="Unassembled WGS sequence"/>
</dbReference>
<organism evidence="2 3">
    <name type="scientific">Stylosanthes scabra</name>
    <dbReference type="NCBI Taxonomy" id="79078"/>
    <lineage>
        <taxon>Eukaryota</taxon>
        <taxon>Viridiplantae</taxon>
        <taxon>Streptophyta</taxon>
        <taxon>Embryophyta</taxon>
        <taxon>Tracheophyta</taxon>
        <taxon>Spermatophyta</taxon>
        <taxon>Magnoliopsida</taxon>
        <taxon>eudicotyledons</taxon>
        <taxon>Gunneridae</taxon>
        <taxon>Pentapetalae</taxon>
        <taxon>rosids</taxon>
        <taxon>fabids</taxon>
        <taxon>Fabales</taxon>
        <taxon>Fabaceae</taxon>
        <taxon>Papilionoideae</taxon>
        <taxon>50 kb inversion clade</taxon>
        <taxon>dalbergioids sensu lato</taxon>
        <taxon>Dalbergieae</taxon>
        <taxon>Pterocarpus clade</taxon>
        <taxon>Stylosanthes</taxon>
    </lineage>
</organism>
<evidence type="ECO:0000256" key="1">
    <source>
        <dbReference type="SAM" id="MobiDB-lite"/>
    </source>
</evidence>
<gene>
    <name evidence="2" type="ORF">PIB30_095987</name>
</gene>
<sequence length="131" mass="14306">MKFITDIGDVGALKGDISEAERCHGATLHNSKEQLLRPVKPDMVAKIHLVDLEPPGRKIPERPQLEGELDRVQIGPEAEQVTMMAKNLSDEQAGSVELAAHEPRKGHRSKEAGTELAGSRIHRGSEIPHIA</sequence>